<evidence type="ECO:0000313" key="2">
    <source>
        <dbReference type="Proteomes" id="UP000184096"/>
    </source>
</evidence>
<sequence>MQMADEIVLAFHFDTPPPADGFGDVFVALARDYNEATEGRVLVIKSIQSGSIIVALTDAALAAAPYAAGALVVIGAANAVATFAKNLKEWFGRAKSDEGRKRLYRRGKKAPGQRSVEAIITVAAKNGLGARVKYTSPKGEVIEAELTPAQAVQAVEMSATRPTKLAEIEAKQRRALARPDVMAALEKLRDAGNANLSPVQIESLIDIIVAALELAGAEYALPSIAAHLEMHGMHEFAKAVRKHIKRPGGTLAPPITTR</sequence>
<reference evidence="2" key="1">
    <citation type="submission" date="2016-11" db="EMBL/GenBank/DDBJ databases">
        <authorList>
            <person name="Varghese N."/>
            <person name="Submissions S."/>
        </authorList>
    </citation>
    <scope>NUCLEOTIDE SEQUENCE [LARGE SCALE GENOMIC DNA]</scope>
    <source>
        <strain evidence="2">GAS401</strain>
    </source>
</reference>
<dbReference type="AlphaFoldDB" id="A0A1M7TSB7"/>
<evidence type="ECO:0000313" key="1">
    <source>
        <dbReference type="EMBL" id="SHN73576.1"/>
    </source>
</evidence>
<dbReference type="Proteomes" id="UP000184096">
    <property type="component" value="Chromosome I"/>
</dbReference>
<name>A0A1M7TSB7_9BRAD</name>
<dbReference type="EMBL" id="LT670849">
    <property type="protein sequence ID" value="SHN73576.1"/>
    <property type="molecule type" value="Genomic_DNA"/>
</dbReference>
<accession>A0A1M7TSB7</accession>
<keyword evidence="2" id="KW-1185">Reference proteome</keyword>
<proteinExistence type="predicted"/>
<protein>
    <submittedName>
        <fullName evidence="1">Uncharacterized protein</fullName>
    </submittedName>
</protein>
<gene>
    <name evidence="1" type="ORF">SAMN05444170_2513</name>
</gene>
<organism evidence="1 2">
    <name type="scientific">Bradyrhizobium erythrophlei</name>
    <dbReference type="NCBI Taxonomy" id="1437360"/>
    <lineage>
        <taxon>Bacteria</taxon>
        <taxon>Pseudomonadati</taxon>
        <taxon>Pseudomonadota</taxon>
        <taxon>Alphaproteobacteria</taxon>
        <taxon>Hyphomicrobiales</taxon>
        <taxon>Nitrobacteraceae</taxon>
        <taxon>Bradyrhizobium</taxon>
    </lineage>
</organism>